<dbReference type="Pfam" id="PF01027">
    <property type="entry name" value="Bax1-I"/>
    <property type="match status" value="1"/>
</dbReference>
<feature type="transmembrane region" description="Helical" evidence="5">
    <location>
        <begin position="227"/>
        <end position="248"/>
    </location>
</feature>
<accession>A0AA85KG70</accession>
<feature type="transmembrane region" description="Helical" evidence="5">
    <location>
        <begin position="140"/>
        <end position="162"/>
    </location>
</feature>
<reference evidence="8" key="2">
    <citation type="submission" date="2023-11" db="UniProtKB">
        <authorList>
            <consortium name="WormBaseParasite"/>
        </authorList>
    </citation>
    <scope>IDENTIFICATION</scope>
</reference>
<evidence type="ECO:0000313" key="7">
    <source>
        <dbReference type="Proteomes" id="UP000050795"/>
    </source>
</evidence>
<dbReference type="PANTHER" id="PTHR23291">
    <property type="entry name" value="BAX INHIBITOR-RELATED"/>
    <property type="match status" value="1"/>
</dbReference>
<dbReference type="InterPro" id="IPR006214">
    <property type="entry name" value="Bax_inhibitor_1-related"/>
</dbReference>
<organism evidence="7 8">
    <name type="scientific">Trichobilharzia regenti</name>
    <name type="common">Nasal bird schistosome</name>
    <dbReference type="NCBI Taxonomy" id="157069"/>
    <lineage>
        <taxon>Eukaryota</taxon>
        <taxon>Metazoa</taxon>
        <taxon>Spiralia</taxon>
        <taxon>Lophotrochozoa</taxon>
        <taxon>Platyhelminthes</taxon>
        <taxon>Trematoda</taxon>
        <taxon>Digenea</taxon>
        <taxon>Strigeidida</taxon>
        <taxon>Schistosomatoidea</taxon>
        <taxon>Schistosomatidae</taxon>
        <taxon>Trichobilharzia</taxon>
    </lineage>
</organism>
<dbReference type="GO" id="GO:2001234">
    <property type="term" value="P:negative regulation of apoptotic signaling pathway"/>
    <property type="evidence" value="ECO:0007669"/>
    <property type="project" value="TreeGrafter"/>
</dbReference>
<dbReference type="PANTHER" id="PTHR23291:SF127">
    <property type="entry name" value="PROTEIN LIFEGUARD 1-LIKE"/>
    <property type="match status" value="1"/>
</dbReference>
<comment type="similarity">
    <text evidence="5">Belongs to the BI1 family.</text>
</comment>
<evidence type="ECO:0000256" key="6">
    <source>
        <dbReference type="SAM" id="MobiDB-lite"/>
    </source>
</evidence>
<comment type="subcellular location">
    <subcellularLocation>
        <location evidence="1">Membrane</location>
        <topology evidence="1">Multi-pass membrane protein</topology>
    </subcellularLocation>
</comment>
<feature type="transmembrane region" description="Helical" evidence="5">
    <location>
        <begin position="254"/>
        <end position="273"/>
    </location>
</feature>
<dbReference type="GO" id="GO:0016020">
    <property type="term" value="C:membrane"/>
    <property type="evidence" value="ECO:0007669"/>
    <property type="project" value="UniProtKB-SubCell"/>
</dbReference>
<dbReference type="CDD" id="cd10428">
    <property type="entry name" value="LFG_like"/>
    <property type="match status" value="1"/>
</dbReference>
<evidence type="ECO:0000256" key="5">
    <source>
        <dbReference type="RuleBase" id="RU004379"/>
    </source>
</evidence>
<feature type="transmembrane region" description="Helical" evidence="5">
    <location>
        <begin position="197"/>
        <end position="215"/>
    </location>
</feature>
<keyword evidence="4 5" id="KW-0472">Membrane</keyword>
<proteinExistence type="inferred from homology"/>
<feature type="region of interest" description="Disordered" evidence="6">
    <location>
        <begin position="1"/>
        <end position="31"/>
    </location>
</feature>
<dbReference type="WBParaSite" id="TREG1_83610.1">
    <property type="protein sequence ID" value="TREG1_83610.1"/>
    <property type="gene ID" value="TREG1_83610"/>
</dbReference>
<dbReference type="Proteomes" id="UP000050795">
    <property type="component" value="Unassembled WGS sequence"/>
</dbReference>
<evidence type="ECO:0000256" key="3">
    <source>
        <dbReference type="ARBA" id="ARBA00022989"/>
    </source>
</evidence>
<keyword evidence="2 5" id="KW-0812">Transmembrane</keyword>
<keyword evidence="3 5" id="KW-1133">Transmembrane helix</keyword>
<keyword evidence="7" id="KW-1185">Reference proteome</keyword>
<feature type="transmembrane region" description="Helical" evidence="5">
    <location>
        <begin position="107"/>
        <end position="128"/>
    </location>
</feature>
<protein>
    <submittedName>
        <fullName evidence="8">Uncharacterized protein</fullName>
    </submittedName>
</protein>
<evidence type="ECO:0000256" key="1">
    <source>
        <dbReference type="ARBA" id="ARBA00004141"/>
    </source>
</evidence>
<dbReference type="GO" id="GO:0005794">
    <property type="term" value="C:Golgi apparatus"/>
    <property type="evidence" value="ECO:0007669"/>
    <property type="project" value="TreeGrafter"/>
</dbReference>
<reference evidence="7" key="1">
    <citation type="submission" date="2022-06" db="EMBL/GenBank/DDBJ databases">
        <authorList>
            <person name="Berger JAMES D."/>
            <person name="Berger JAMES D."/>
        </authorList>
    </citation>
    <scope>NUCLEOTIDE SEQUENCE [LARGE SCALE GENOMIC DNA]</scope>
</reference>
<evidence type="ECO:0000256" key="2">
    <source>
        <dbReference type="ARBA" id="ARBA00022692"/>
    </source>
</evidence>
<name>A0AA85KG70_TRIRE</name>
<evidence type="ECO:0000256" key="4">
    <source>
        <dbReference type="ARBA" id="ARBA00023136"/>
    </source>
</evidence>
<evidence type="ECO:0000313" key="8">
    <source>
        <dbReference type="WBParaSite" id="TREG1_83610.1"/>
    </source>
</evidence>
<sequence length="317" mass="35131">MADKRSQASSPQAVPYLDGSQAPYPNDPPVPYPVGVPHLPYPMNDGHQWQAGGVQYPYANYNTNPHHNNPDDIGGGTGGGGERYMEDQFISSKFSDKNIRRAFIRKVYVTLSIQLSFTFAIVCIFVLVQPVRKWVRRNAWFYYLAYAIFFVTYLVLGCIVSVRRKFPGNYICLTVFTFALSYMAGAIGAFYGAEAALIAVALTFALCICITLFAMQTRIDFTMCSGMLFVFGCVVMLTGIVCMIVYFAAGPNKVLQGVYGGLVTLLFGLYLAYDTQQIMGGRQFELEPEEYIFGAMQLYVDVVFMFMAIAGIANAAS</sequence>
<dbReference type="AlphaFoldDB" id="A0AA85KG70"/>
<feature type="transmembrane region" description="Helical" evidence="5">
    <location>
        <begin position="293"/>
        <end position="316"/>
    </location>
</feature>
<feature type="transmembrane region" description="Helical" evidence="5">
    <location>
        <begin position="169"/>
        <end position="191"/>
    </location>
</feature>
<dbReference type="GO" id="GO:0005783">
    <property type="term" value="C:endoplasmic reticulum"/>
    <property type="evidence" value="ECO:0007669"/>
    <property type="project" value="TreeGrafter"/>
</dbReference>